<dbReference type="InterPro" id="IPR050717">
    <property type="entry name" value="C2H2-ZF_Transcription_Reg"/>
</dbReference>
<keyword evidence="5" id="KW-0862">Zinc</keyword>
<keyword evidence="3" id="KW-0677">Repeat</keyword>
<accession>A0A7E6EP08</accession>
<dbReference type="AlphaFoldDB" id="A0A7E6EP08"/>
<evidence type="ECO:0000256" key="5">
    <source>
        <dbReference type="ARBA" id="ARBA00022833"/>
    </source>
</evidence>
<evidence type="ECO:0000256" key="3">
    <source>
        <dbReference type="ARBA" id="ARBA00022737"/>
    </source>
</evidence>
<comment type="subcellular location">
    <subcellularLocation>
        <location evidence="1">Nucleus</location>
    </subcellularLocation>
</comment>
<evidence type="ECO:0000259" key="8">
    <source>
        <dbReference type="PROSITE" id="PS50157"/>
    </source>
</evidence>
<keyword evidence="9" id="KW-1185">Reference proteome</keyword>
<evidence type="ECO:0000256" key="2">
    <source>
        <dbReference type="ARBA" id="ARBA00022723"/>
    </source>
</evidence>
<sequence>MENELFRSEVECKREPEEIDFSDEEKNEQGKISYCDICGNLTKHKLVHTEEKLYHCDICGKKPYGCDICGESFSGNSDVTIHECIHTGEKPYQCDICVQPPAGEESGLQVQM</sequence>
<dbReference type="PROSITE" id="PS00028">
    <property type="entry name" value="ZINC_FINGER_C2H2_1"/>
    <property type="match status" value="1"/>
</dbReference>
<dbReference type="SUPFAM" id="SSF57667">
    <property type="entry name" value="beta-beta-alpha zinc fingers"/>
    <property type="match status" value="2"/>
</dbReference>
<dbReference type="KEGG" id="osn:118762223"/>
<dbReference type="PROSITE" id="PS50157">
    <property type="entry name" value="ZINC_FINGER_C2H2_2"/>
    <property type="match status" value="1"/>
</dbReference>
<evidence type="ECO:0000313" key="9">
    <source>
        <dbReference type="Proteomes" id="UP000515154"/>
    </source>
</evidence>
<dbReference type="GO" id="GO:0000977">
    <property type="term" value="F:RNA polymerase II transcription regulatory region sequence-specific DNA binding"/>
    <property type="evidence" value="ECO:0007669"/>
    <property type="project" value="TreeGrafter"/>
</dbReference>
<gene>
    <name evidence="10" type="primary">LOC118762223</name>
</gene>
<reference evidence="10" key="1">
    <citation type="submission" date="2025-08" db="UniProtKB">
        <authorList>
            <consortium name="RefSeq"/>
        </authorList>
    </citation>
    <scope>IDENTIFICATION</scope>
</reference>
<feature type="domain" description="C2H2-type" evidence="8">
    <location>
        <begin position="64"/>
        <end position="91"/>
    </location>
</feature>
<keyword evidence="4 7" id="KW-0863">Zinc-finger</keyword>
<dbReference type="Proteomes" id="UP000515154">
    <property type="component" value="Linkage group LG2"/>
</dbReference>
<evidence type="ECO:0000256" key="1">
    <source>
        <dbReference type="ARBA" id="ARBA00004123"/>
    </source>
</evidence>
<dbReference type="InterPro" id="IPR013087">
    <property type="entry name" value="Znf_C2H2_type"/>
</dbReference>
<dbReference type="PANTHER" id="PTHR14196">
    <property type="entry name" value="ODD-SKIPPED - RELATED"/>
    <property type="match status" value="1"/>
</dbReference>
<dbReference type="InterPro" id="IPR036236">
    <property type="entry name" value="Znf_C2H2_sf"/>
</dbReference>
<protein>
    <submittedName>
        <fullName evidence="10">Zinc finger protein 714-like</fullName>
    </submittedName>
</protein>
<dbReference type="FunFam" id="3.30.160.60:FF:001498">
    <property type="entry name" value="Zinc finger protein 404"/>
    <property type="match status" value="1"/>
</dbReference>
<dbReference type="RefSeq" id="XP_036356665.1">
    <property type="nucleotide sequence ID" value="XM_036500772.1"/>
</dbReference>
<dbReference type="PANTHER" id="PTHR14196:SF12">
    <property type="entry name" value="ZINC FINGER PROTEIN 208-LIKE"/>
    <property type="match status" value="1"/>
</dbReference>
<dbReference type="GO" id="GO:0008270">
    <property type="term" value="F:zinc ion binding"/>
    <property type="evidence" value="ECO:0007669"/>
    <property type="project" value="UniProtKB-KW"/>
</dbReference>
<evidence type="ECO:0000256" key="7">
    <source>
        <dbReference type="PROSITE-ProRule" id="PRU00042"/>
    </source>
</evidence>
<organism evidence="9 10">
    <name type="scientific">Octopus sinensis</name>
    <name type="common">East Asian common octopus</name>
    <dbReference type="NCBI Taxonomy" id="2607531"/>
    <lineage>
        <taxon>Eukaryota</taxon>
        <taxon>Metazoa</taxon>
        <taxon>Spiralia</taxon>
        <taxon>Lophotrochozoa</taxon>
        <taxon>Mollusca</taxon>
        <taxon>Cephalopoda</taxon>
        <taxon>Coleoidea</taxon>
        <taxon>Octopodiformes</taxon>
        <taxon>Octopoda</taxon>
        <taxon>Incirrata</taxon>
        <taxon>Octopodidae</taxon>
        <taxon>Octopus</taxon>
    </lineage>
</organism>
<name>A0A7E6EP08_9MOLL</name>
<evidence type="ECO:0000313" key="10">
    <source>
        <dbReference type="RefSeq" id="XP_036356665.1"/>
    </source>
</evidence>
<evidence type="ECO:0000256" key="6">
    <source>
        <dbReference type="ARBA" id="ARBA00023242"/>
    </source>
</evidence>
<evidence type="ECO:0000256" key="4">
    <source>
        <dbReference type="ARBA" id="ARBA00022771"/>
    </source>
</evidence>
<keyword evidence="2" id="KW-0479">Metal-binding</keyword>
<keyword evidence="6" id="KW-0539">Nucleus</keyword>
<dbReference type="GO" id="GO:0005634">
    <property type="term" value="C:nucleus"/>
    <property type="evidence" value="ECO:0007669"/>
    <property type="project" value="UniProtKB-SubCell"/>
</dbReference>
<dbReference type="GO" id="GO:0000981">
    <property type="term" value="F:DNA-binding transcription factor activity, RNA polymerase II-specific"/>
    <property type="evidence" value="ECO:0007669"/>
    <property type="project" value="TreeGrafter"/>
</dbReference>
<dbReference type="Gene3D" id="3.30.160.60">
    <property type="entry name" value="Classic Zinc Finger"/>
    <property type="match status" value="3"/>
</dbReference>
<proteinExistence type="predicted"/>